<dbReference type="EMBL" id="OVEO01000010">
    <property type="protein sequence ID" value="SPQ98575.1"/>
    <property type="molecule type" value="Genomic_DNA"/>
</dbReference>
<reference evidence="2 3" key="1">
    <citation type="submission" date="2018-03" db="EMBL/GenBank/DDBJ databases">
        <authorList>
            <person name="Fogelqvist J."/>
        </authorList>
    </citation>
    <scope>NUCLEOTIDE SEQUENCE [LARGE SCALE GENOMIC DNA]</scope>
</reference>
<dbReference type="AlphaFoldDB" id="A0A3P3YEF9"/>
<dbReference type="PROSITE" id="PS51257">
    <property type="entry name" value="PROKAR_LIPOPROTEIN"/>
    <property type="match status" value="1"/>
</dbReference>
<protein>
    <submittedName>
        <fullName evidence="2">Uncharacterized protein</fullName>
    </submittedName>
</protein>
<dbReference type="Gene3D" id="1.25.40.20">
    <property type="entry name" value="Ankyrin repeat-containing domain"/>
    <property type="match status" value="1"/>
</dbReference>
<geneLocation type="mitochondrion" evidence="2"/>
<sequence>MADVSHRMLVLSGALVVSLSACLGSGHDTTLEMLVLIAPTLADSELLELSGCGSDVGNAASKILDARYQWRSLFKPGTTADHVRQFFVNEHVFYQQVNDRWAGTQTVSLRDQIMFLDRLAGDVDVELDEFVSRWERAVFQWKLPGGLALGTLIRHCAGAIRDHDDDLHFQFLTALESLLRRGAAFSVRGYTGREAADFLPFAAPEYVAALEISPVIGSLRMHDVGDDDIVAVQRIIDGTEGHMSRYDNWNEHNLMVAVEHGWDVNGKHPLLIGLTWFDLFITKAQKRSSGDALHAILNGIDFGLDVERIVAERTEKLVREDDADGETLEWQFEKLLDKILPLAADPTETFVNLWGKYYHTLTAPNRFIDHIVVCSQQIAQTPLFVSSWAHDIAVRLLRLQMPVSCLDHIVRLIEPGTPLISGVGSTILRDYDLCDHRHPLSDLHAFAGTAHISIVRTALQSADPVTKRTILHQHCMSIAVLEWIQDRADPQWFLSTLLSRTPPCLDYWLFTKSGSLRYDNDVLGLIHSFRAATGLKSTPLHVIVANHCSSRSQTYLHTSKRVMRHLYTLHGPAINAVDELTQVWVDDHLSLPGLAFALLCRLVMAPQFTEPYRLISTRIFAANNGAYLLELCEVHQWTPLHFAVAIPSLHAYVLDILEAARQTGNLDTVLFATDNVGRTFLHVAAERWTDCQAHPDYNGAAKAFKYVIRVIVQHLVRLAAAPVNVFGLITGRDAVDGTGWSVLQRIRVALDADRRETKHPDYDTAFLQELVQTVFRITHSSGGTW</sequence>
<dbReference type="Proteomes" id="UP000290189">
    <property type="component" value="Unassembled WGS sequence"/>
</dbReference>
<evidence type="ECO:0000256" key="1">
    <source>
        <dbReference type="SAM" id="SignalP"/>
    </source>
</evidence>
<dbReference type="InterPro" id="IPR036770">
    <property type="entry name" value="Ankyrin_rpt-contain_sf"/>
</dbReference>
<evidence type="ECO:0000313" key="2">
    <source>
        <dbReference type="EMBL" id="SPQ98575.1"/>
    </source>
</evidence>
<proteinExistence type="predicted"/>
<evidence type="ECO:0000313" key="3">
    <source>
        <dbReference type="Proteomes" id="UP000290189"/>
    </source>
</evidence>
<name>A0A3P3YEF9_PLABS</name>
<keyword evidence="2" id="KW-0496">Mitochondrion</keyword>
<organism evidence="2 3">
    <name type="scientific">Plasmodiophora brassicae</name>
    <name type="common">Clubroot disease agent</name>
    <dbReference type="NCBI Taxonomy" id="37360"/>
    <lineage>
        <taxon>Eukaryota</taxon>
        <taxon>Sar</taxon>
        <taxon>Rhizaria</taxon>
        <taxon>Endomyxa</taxon>
        <taxon>Phytomyxea</taxon>
        <taxon>Plasmodiophorida</taxon>
        <taxon>Plasmodiophoridae</taxon>
        <taxon>Plasmodiophora</taxon>
    </lineage>
</organism>
<keyword evidence="1" id="KW-0732">Signal</keyword>
<feature type="signal peptide" evidence="1">
    <location>
        <begin position="1"/>
        <end position="24"/>
    </location>
</feature>
<feature type="chain" id="PRO_5018322883" evidence="1">
    <location>
        <begin position="25"/>
        <end position="785"/>
    </location>
</feature>
<gene>
    <name evidence="2" type="ORF">PLBR_LOCUS5790</name>
</gene>
<accession>A0A3P3YEF9</accession>